<dbReference type="OrthoDB" id="432468at2759"/>
<dbReference type="InterPro" id="IPR012954">
    <property type="entry name" value="BP28_C_dom"/>
</dbReference>
<dbReference type="GO" id="GO:0030515">
    <property type="term" value="F:snoRNA binding"/>
    <property type="evidence" value="ECO:0007669"/>
    <property type="project" value="TreeGrafter"/>
</dbReference>
<dbReference type="PANTHER" id="PTHR13457">
    <property type="entry name" value="BAP28"/>
    <property type="match status" value="1"/>
</dbReference>
<name>A0A0V0R1H9_PSEPJ</name>
<dbReference type="EMBL" id="LDAU01000064">
    <property type="protein sequence ID" value="KRX08390.1"/>
    <property type="molecule type" value="Genomic_DNA"/>
</dbReference>
<reference evidence="11 12" key="1">
    <citation type="journal article" date="2015" name="Sci. Rep.">
        <title>Genome of the facultative scuticociliatosis pathogen Pseudocohnilembus persalinus provides insight into its virulence through horizontal gene transfer.</title>
        <authorList>
            <person name="Xiong J."/>
            <person name="Wang G."/>
            <person name="Cheng J."/>
            <person name="Tian M."/>
            <person name="Pan X."/>
            <person name="Warren A."/>
            <person name="Jiang C."/>
            <person name="Yuan D."/>
            <person name="Miao W."/>
        </authorList>
    </citation>
    <scope>NUCLEOTIDE SEQUENCE [LARGE SCALE GENOMIC DNA]</scope>
    <source>
        <strain evidence="11">36N120E</strain>
    </source>
</reference>
<evidence type="ECO:0000256" key="6">
    <source>
        <dbReference type="ARBA" id="ARBA00023274"/>
    </source>
</evidence>
<evidence type="ECO:0000256" key="8">
    <source>
        <dbReference type="SAM" id="Coils"/>
    </source>
</evidence>
<evidence type="ECO:0000256" key="5">
    <source>
        <dbReference type="ARBA" id="ARBA00023242"/>
    </source>
</evidence>
<dbReference type="InParanoid" id="A0A0V0R1H9"/>
<keyword evidence="5 7" id="KW-0539">Nucleus</keyword>
<evidence type="ECO:0000259" key="10">
    <source>
        <dbReference type="SMART" id="SM01036"/>
    </source>
</evidence>
<dbReference type="GO" id="GO:0030686">
    <property type="term" value="C:90S preribosome"/>
    <property type="evidence" value="ECO:0007669"/>
    <property type="project" value="TreeGrafter"/>
</dbReference>
<evidence type="ECO:0000256" key="9">
    <source>
        <dbReference type="SAM" id="MobiDB-lite"/>
    </source>
</evidence>
<dbReference type="InterPro" id="IPR040191">
    <property type="entry name" value="UTP10"/>
</dbReference>
<organism evidence="11 12">
    <name type="scientific">Pseudocohnilembus persalinus</name>
    <name type="common">Ciliate</name>
    <dbReference type="NCBI Taxonomy" id="266149"/>
    <lineage>
        <taxon>Eukaryota</taxon>
        <taxon>Sar</taxon>
        <taxon>Alveolata</taxon>
        <taxon>Ciliophora</taxon>
        <taxon>Intramacronucleata</taxon>
        <taxon>Oligohymenophorea</taxon>
        <taxon>Scuticociliatia</taxon>
        <taxon>Philasterida</taxon>
        <taxon>Pseudocohnilembidae</taxon>
        <taxon>Pseudocohnilembus</taxon>
    </lineage>
</organism>
<evidence type="ECO:0000256" key="3">
    <source>
        <dbReference type="ARBA" id="ARBA00022517"/>
    </source>
</evidence>
<evidence type="ECO:0000256" key="2">
    <source>
        <dbReference type="ARBA" id="ARBA00010559"/>
    </source>
</evidence>
<gene>
    <name evidence="11" type="ORF">PPERSA_08589</name>
</gene>
<evidence type="ECO:0000256" key="7">
    <source>
        <dbReference type="RuleBase" id="RU367065"/>
    </source>
</evidence>
<evidence type="ECO:0000313" key="11">
    <source>
        <dbReference type="EMBL" id="KRX08390.1"/>
    </source>
</evidence>
<dbReference type="SMART" id="SM01036">
    <property type="entry name" value="BP28CT"/>
    <property type="match status" value="1"/>
</dbReference>
<protein>
    <recommendedName>
        <fullName evidence="7">HEAT repeat-containing protein 1</fullName>
    </recommendedName>
</protein>
<comment type="subcellular location">
    <subcellularLocation>
        <location evidence="1 7">Nucleus</location>
        <location evidence="1 7">Nucleolus</location>
    </subcellularLocation>
</comment>
<dbReference type="PANTHER" id="PTHR13457:SF1">
    <property type="entry name" value="HEAT REPEAT-CONTAINING PROTEIN 1"/>
    <property type="match status" value="1"/>
</dbReference>
<dbReference type="InterPro" id="IPR016024">
    <property type="entry name" value="ARM-type_fold"/>
</dbReference>
<proteinExistence type="inferred from homology"/>
<sequence>MSSLSKQLTNLKSQQPNIKQGPQEKVEVASLIFSSKVSAAIDVETVYSIALQGYQNLTSIDSRFGKYQEVVLGSQYKRIDRTTLTEEENQDLSQKLKKVILYLSLYFLNEDAQKVFDYLLRNFKIHIFEMEECVIYFMHYSSTIYFNRLMQNLDLKNSKHFSFLGRFAEKDQIMYRSTLVKQITYDSYILVKLIEYNQKISSLKQSSDIVVTFDQGEKKQAIKITPDSFLLALLVEILGVKRSSENFLQIYTEVIAKFITKAENSTLLSFALSLLVSLIIKEQAKISVSLVQNFTNFLLAQLGKQLPKQNISAILKTVVFLSQRGMVLKEIGIKNLQNLWEFYEENEGNKKVMKQIFGQYSVLSLLVYVLKSFVQLEEQEQSKFEGFLQFLFGIVLETDHSYKYSQDIKFGFAQEVIVMYFENTLYKMLQQQQNQDDEENSFNCVQSILFKLIKSNLQGDMIYYLSKKLKQKNQIYNEFIKSNYPSLIQIYEKNQQFFNFNLYSNEEEDQTQIKQSLKSLLQQLSSQDEQNKAFISEYSDYFRNILLAQFQISSKKQNLQLILQCFQKLPNVSDYLGQILVNIIRFVSQVDITTLSDLSQDIQNLIINQFREQDVQDLKLELSKFYLIFMSRQINRIENCEQVENTIEEEQKQLQDNQQENQIVFDLEKLEKKIFQVEELSQFYNTDKLDIFIQSLKLVQFEREQELEEQQFKLGQIILLINILKNLQGSTELFSQKVVLFDILLKNLKEVKYNQKSQELVTEIIGNQHIFLQNQYQNLTTDQLKLQQVFLDFIFSFEDLQVLKDLKEQLSKIQDKKVQENFILVILKNLILSQENENQTEIQSQIQNAKNLKQLMVLLALLKQEENTEVLRNFSLIFFYYFLTQFKDASSNEKRLLIQLVEILKKSMLLNNSDNSVYDINLGEFMSFNYLNKNQDLNVKLGNQVMREEIIQLLDVFLKNKLQFSVKSNVQDFVLGQAINKKQIQVREVNFVEKVVQQLMNRIVCVQQENQQFVQELIPGFLNKNLNIVVEIVISTERIGEDFKVDFLRNLKKILVQSENSQRYKISQKNYYSLYFSLKNISQNFEELFLGSLEFFKITNKINKYINYDTYGVTQINKADFSEQLDQKCHLALFEYLISNVDKFDYGVILNHVSEFALQQEDIKHLLLQLQQLYNQDQTQRSNKQVKQLNLILEIFLLQGNNNNVNPGSFYNLLEQSKDLHSYQTYLMLKLLKDQVNYQILKAKKTTNVEELLGQFDKKSNQYQYLNIVNNLLIQQDIKNPLQLDIIRVCVGILSLQSKINFKQTSNLIYEFLRVSKQKLFKLQEQQDNKKSVGQEEEELEQEFQQQIQQQEQVQLELINGLYVQCVENLLRNNPDKQEKCVKFMHSHLEVFFNLLSKYSNAKISRNIQKKSEQTILQVVDLYGSVNLHVLFLCSMQNISKIIAQFQQKYESQMQLPENQNISVQMEGRMQEKLQEKINSIFNLFLTILIQNFLQPGERSLQFASALTKCQVFISQVLTQYAGITVKNDQLQSQQMDQQQYYLLAKTLNISQNQKGQEQIMKNQYLLFKSVFNNDQFLKLMEQVILHIQGQEFLEIISQFYQQILKFEVKLKNFLTNLQEICDKQKSSSAINNQGMKQKKRFLKDLLAANKKQSEYISNILPLDYFLEICAFGLAQEKLEYSIKQHIIEKIGSKLESINLKKKYQDKLALILSLCCLDLQNKKDVFVNPKKKVARNYLQQLILFFVQIAQKKPQLIKNLDTEKLIDDLMYYFENIGEFVMRNSLLLLFAQISSVNKYKVLEHLNVIMKEIATQFLALLKYSQNIQVDLEEQIDSIVKIAQKIYPTRLELVQDLERQDLVKNKLNLSGNNLPIFKMLVSSTLQLIQALQNLTTPYLLPFMNILLLFISEENYAEVVEDFCDKLTQYLTPRVLIEKTLQIVEISQSLSPQAVKCCAYYLSCLFDKLEAEEVEEFASQIYKKYIKFLDYTRTTFINNELYEEKLIDSIENTQIEALTKFILKTNEVQLRKMFLNIVTWSEKKFEKSQCGYGFEQYRKILLTKLIINLSQELGQLFASFFTFVFENLVANLQELKQFFTIENQDSDENQEENQETKNKKRKLQEFEDSNLEVLQLKLLKLVINCFTELFEHDKGQFLDNQKVEQLTDPLLDLYEVNKIPDYVAFTEQYLIPSVVNFFDGLTDDYKWKSINYNLMLRQRNESVKVKLALVKTVSSLVDKLGERFIILINDVLPFLSENLDEPSVEVEALTKQLVIKLENLSGENIRDYFKSVK</sequence>
<dbReference type="OMA" id="YLLLMQS"/>
<dbReference type="SUPFAM" id="SSF48371">
    <property type="entry name" value="ARM repeat"/>
    <property type="match status" value="1"/>
</dbReference>
<keyword evidence="12" id="KW-1185">Reference proteome</keyword>
<dbReference type="GO" id="GO:0034455">
    <property type="term" value="C:t-UTP complex"/>
    <property type="evidence" value="ECO:0007669"/>
    <property type="project" value="TreeGrafter"/>
</dbReference>
<comment type="caution">
    <text evidence="11">The sequence shown here is derived from an EMBL/GenBank/DDBJ whole genome shotgun (WGS) entry which is preliminary data.</text>
</comment>
<feature type="domain" description="BP28 C-terminal" evidence="10">
    <location>
        <begin position="1966"/>
        <end position="2152"/>
    </location>
</feature>
<dbReference type="GO" id="GO:0045943">
    <property type="term" value="P:positive regulation of transcription by RNA polymerase I"/>
    <property type="evidence" value="ECO:0007669"/>
    <property type="project" value="TreeGrafter"/>
</dbReference>
<evidence type="ECO:0000256" key="1">
    <source>
        <dbReference type="ARBA" id="ARBA00004604"/>
    </source>
</evidence>
<keyword evidence="8" id="KW-0175">Coiled coil</keyword>
<evidence type="ECO:0000313" key="12">
    <source>
        <dbReference type="Proteomes" id="UP000054937"/>
    </source>
</evidence>
<keyword evidence="3 7" id="KW-0690">Ribosome biogenesis</keyword>
<dbReference type="Proteomes" id="UP000054937">
    <property type="component" value="Unassembled WGS sequence"/>
</dbReference>
<keyword evidence="6 7" id="KW-0687">Ribonucleoprotein</keyword>
<accession>A0A0V0R1H9</accession>
<evidence type="ECO:0000256" key="4">
    <source>
        <dbReference type="ARBA" id="ARBA00022552"/>
    </source>
</evidence>
<feature type="coiled-coil region" evidence="8">
    <location>
        <begin position="1323"/>
        <end position="1357"/>
    </location>
</feature>
<comment type="function">
    <text evidence="7">Involved in nucleolar processing of pre-18S ribosomal RNA.</text>
</comment>
<dbReference type="GO" id="GO:0000462">
    <property type="term" value="P:maturation of SSU-rRNA from tricistronic rRNA transcript (SSU-rRNA, 5.8S rRNA, LSU-rRNA)"/>
    <property type="evidence" value="ECO:0007669"/>
    <property type="project" value="TreeGrafter"/>
</dbReference>
<dbReference type="Pfam" id="PF08146">
    <property type="entry name" value="BP28CT"/>
    <property type="match status" value="1"/>
</dbReference>
<comment type="similarity">
    <text evidence="2 7">Belongs to the HEATR1/UTP10 family.</text>
</comment>
<feature type="region of interest" description="Disordered" evidence="9">
    <location>
        <begin position="1"/>
        <end position="20"/>
    </location>
</feature>
<dbReference type="GO" id="GO:0032040">
    <property type="term" value="C:small-subunit processome"/>
    <property type="evidence" value="ECO:0007669"/>
    <property type="project" value="TreeGrafter"/>
</dbReference>
<keyword evidence="4 7" id="KW-0698">rRNA processing</keyword>